<keyword evidence="8" id="KW-0576">Peroxisome</keyword>
<evidence type="ECO:0000256" key="4">
    <source>
        <dbReference type="ARBA" id="ARBA00011738"/>
    </source>
</evidence>
<dbReference type="InterPro" id="IPR016164">
    <property type="entry name" value="FAD-linked_Oxase-like_C"/>
</dbReference>
<dbReference type="Gene3D" id="1.10.45.10">
    <property type="entry name" value="Vanillyl-alcohol Oxidase, Chain A, domain 4"/>
    <property type="match status" value="1"/>
</dbReference>
<accession>A0ABM3JMJ6</accession>
<dbReference type="RefSeq" id="XP_049310450.1">
    <property type="nucleotide sequence ID" value="XM_049454493.1"/>
</dbReference>
<evidence type="ECO:0000256" key="10">
    <source>
        <dbReference type="ARBA" id="ARBA00039639"/>
    </source>
</evidence>
<sequence length="502" mass="55433">MKKMSATGLLKLRPNVVKSFFRTYKASGIPELTQVRHNVKRGNYATLEGKDIAFFESIVGKNHLVQDDLQGYNVDFMRSVRGSSQLVLRPSSTQEVSAILKYCNERKLAVCPQGGNTGLVGGSVPVCDEIVLSLARLDKILHIDEITGIAACEAGCILENLDLKARELGLVVPLDLGAKSSCHIGGNVSTNAGGLRVLRYGNLHGSVLGVEAVLANGDVLDLMSDFKKDNTGYHLKHLFIGSEGTLGVVTKVSMLCAPQSQAQHVAFLGLSSFDDVLKTFRDSRQFLGEILSSCELIDANSLDASVNHFKLNSPIEGYPFYMLIETSGSNAEHDMEKFNRFLENGMEKGQIIDGTITGEVGKMQEIWKLRELVPVALIEDGFCFKYDISLPLREFYHIVEVMQERVGNLATRVCGYGHLGDSNLHLNICCQEFTQEIYKCIEPFVYEYTSQVKGSISAEHGIGFLKKNYLKYSKSPAAISKMRELKQLLDPNSILNPYKVLN</sequence>
<dbReference type="PANTHER" id="PTHR43716">
    <property type="entry name" value="D-2-HYDROXYGLUTARATE DEHYDROGENASE, MITOCHONDRIAL"/>
    <property type="match status" value="1"/>
</dbReference>
<dbReference type="InterPro" id="IPR016166">
    <property type="entry name" value="FAD-bd_PCMH"/>
</dbReference>
<dbReference type="GeneID" id="105224336"/>
<dbReference type="InterPro" id="IPR016169">
    <property type="entry name" value="FAD-bd_PCMH_sub2"/>
</dbReference>
<dbReference type="Gene3D" id="3.30.465.10">
    <property type="match status" value="1"/>
</dbReference>
<dbReference type="PANTHER" id="PTHR43716:SF1">
    <property type="entry name" value="D-2-HYDROXYGLUTARATE DEHYDROGENASE, MITOCHONDRIAL"/>
    <property type="match status" value="1"/>
</dbReference>
<comment type="similarity">
    <text evidence="3">Belongs to the FAD-binding oxidoreductase/transferase type 4 family.</text>
</comment>
<dbReference type="Pfam" id="PF01565">
    <property type="entry name" value="FAD_binding_4"/>
    <property type="match status" value="1"/>
</dbReference>
<protein>
    <recommendedName>
        <fullName evidence="10">D-2-hydroxyglutarate dehydrogenase, mitochondrial</fullName>
        <ecNumber evidence="9">1.1.99.39</ecNumber>
    </recommendedName>
</protein>
<keyword evidence="5" id="KW-0285">Flavoprotein</keyword>
<keyword evidence="6" id="KW-0274">FAD</keyword>
<comment type="subcellular location">
    <subcellularLocation>
        <location evidence="2">Peroxisome</location>
    </subcellularLocation>
</comment>
<evidence type="ECO:0000256" key="5">
    <source>
        <dbReference type="ARBA" id="ARBA00022630"/>
    </source>
</evidence>
<dbReference type="SUPFAM" id="SSF55103">
    <property type="entry name" value="FAD-linked oxidases, C-terminal domain"/>
    <property type="match status" value="1"/>
</dbReference>
<dbReference type="InterPro" id="IPR006094">
    <property type="entry name" value="Oxid_FAD_bind_N"/>
</dbReference>
<dbReference type="Gene3D" id="3.30.70.2190">
    <property type="match status" value="1"/>
</dbReference>
<dbReference type="InterPro" id="IPR004113">
    <property type="entry name" value="FAD-bd_oxidored_4_C"/>
</dbReference>
<evidence type="ECO:0000313" key="15">
    <source>
        <dbReference type="RefSeq" id="XP_049310450.1"/>
    </source>
</evidence>
<evidence type="ECO:0000259" key="13">
    <source>
        <dbReference type="PROSITE" id="PS51387"/>
    </source>
</evidence>
<dbReference type="Proteomes" id="UP001652620">
    <property type="component" value="Chromosome 4"/>
</dbReference>
<evidence type="ECO:0000313" key="14">
    <source>
        <dbReference type="Proteomes" id="UP001652620"/>
    </source>
</evidence>
<keyword evidence="7" id="KW-0560">Oxidoreductase</keyword>
<proteinExistence type="inferred from homology"/>
<dbReference type="InterPro" id="IPR016167">
    <property type="entry name" value="FAD-bd_PCMH_sub1"/>
</dbReference>
<feature type="domain" description="FAD-binding PCMH-type" evidence="13">
    <location>
        <begin position="80"/>
        <end position="259"/>
    </location>
</feature>
<gene>
    <name evidence="15" type="primary">LOC105224336</name>
</gene>
<organism evidence="14 15">
    <name type="scientific">Bactrocera dorsalis</name>
    <name type="common">Oriental fruit fly</name>
    <name type="synonym">Dacus dorsalis</name>
    <dbReference type="NCBI Taxonomy" id="27457"/>
    <lineage>
        <taxon>Eukaryota</taxon>
        <taxon>Metazoa</taxon>
        <taxon>Ecdysozoa</taxon>
        <taxon>Arthropoda</taxon>
        <taxon>Hexapoda</taxon>
        <taxon>Insecta</taxon>
        <taxon>Pterygota</taxon>
        <taxon>Neoptera</taxon>
        <taxon>Endopterygota</taxon>
        <taxon>Diptera</taxon>
        <taxon>Brachycera</taxon>
        <taxon>Muscomorpha</taxon>
        <taxon>Tephritoidea</taxon>
        <taxon>Tephritidae</taxon>
        <taxon>Bactrocera</taxon>
        <taxon>Bactrocera</taxon>
    </lineage>
</organism>
<comment type="cofactor">
    <cofactor evidence="1">
        <name>FAD</name>
        <dbReference type="ChEBI" id="CHEBI:57692"/>
    </cofactor>
</comment>
<keyword evidence="14" id="KW-1185">Reference proteome</keyword>
<name>A0ABM3JMJ6_BACDO</name>
<evidence type="ECO:0000256" key="12">
    <source>
        <dbReference type="ARBA" id="ARBA00049267"/>
    </source>
</evidence>
<evidence type="ECO:0000256" key="6">
    <source>
        <dbReference type="ARBA" id="ARBA00022827"/>
    </source>
</evidence>
<dbReference type="InterPro" id="IPR016171">
    <property type="entry name" value="Vanillyl_alc_oxidase_C-sub2"/>
</dbReference>
<comment type="catalytic activity">
    <reaction evidence="12">
        <text>(R)-malate + A = oxaloacetate + AH2</text>
        <dbReference type="Rhea" id="RHEA:67460"/>
        <dbReference type="ChEBI" id="CHEBI:13193"/>
        <dbReference type="ChEBI" id="CHEBI:15588"/>
        <dbReference type="ChEBI" id="CHEBI:16452"/>
        <dbReference type="ChEBI" id="CHEBI:17499"/>
    </reaction>
    <physiologicalReaction direction="left-to-right" evidence="12">
        <dbReference type="Rhea" id="RHEA:67461"/>
    </physiologicalReaction>
</comment>
<evidence type="ECO:0000256" key="2">
    <source>
        <dbReference type="ARBA" id="ARBA00004275"/>
    </source>
</evidence>
<dbReference type="Gene3D" id="3.30.43.10">
    <property type="entry name" value="Uridine Diphospho-n-acetylenolpyruvylglucosamine Reductase, domain 2"/>
    <property type="match status" value="1"/>
</dbReference>
<dbReference type="InterPro" id="IPR051264">
    <property type="entry name" value="FAD-oxidored/transferase_4"/>
</dbReference>
<comment type="function">
    <text evidence="11">Catalyzes the oxidation of D-2-hydroxyglutarate (D-2-HG) to alpha-ketoglutarate. Also catalyzes the oxidation of other D-2-hydroxyacids, such as D-malate (D-MAL) and D-lactate (D-LAC). Exhibits high activities towards D-2-HG and D-MAL but a very weak activity towards D-LAC.</text>
</comment>
<dbReference type="PROSITE" id="PS51387">
    <property type="entry name" value="FAD_PCMH"/>
    <property type="match status" value="1"/>
</dbReference>
<evidence type="ECO:0000256" key="3">
    <source>
        <dbReference type="ARBA" id="ARBA00008000"/>
    </source>
</evidence>
<dbReference type="Pfam" id="PF02913">
    <property type="entry name" value="FAD-oxidase_C"/>
    <property type="match status" value="1"/>
</dbReference>
<dbReference type="InterPro" id="IPR036318">
    <property type="entry name" value="FAD-bd_PCMH-like_sf"/>
</dbReference>
<evidence type="ECO:0000256" key="1">
    <source>
        <dbReference type="ARBA" id="ARBA00001974"/>
    </source>
</evidence>
<dbReference type="EC" id="1.1.99.39" evidence="9"/>
<evidence type="ECO:0000256" key="8">
    <source>
        <dbReference type="ARBA" id="ARBA00023140"/>
    </source>
</evidence>
<evidence type="ECO:0000256" key="9">
    <source>
        <dbReference type="ARBA" id="ARBA00039003"/>
    </source>
</evidence>
<dbReference type="Gene3D" id="3.30.70.2740">
    <property type="match status" value="1"/>
</dbReference>
<dbReference type="SUPFAM" id="SSF56176">
    <property type="entry name" value="FAD-binding/transporter-associated domain-like"/>
    <property type="match status" value="1"/>
</dbReference>
<evidence type="ECO:0000256" key="7">
    <source>
        <dbReference type="ARBA" id="ARBA00023002"/>
    </source>
</evidence>
<evidence type="ECO:0000256" key="11">
    <source>
        <dbReference type="ARBA" id="ARBA00045410"/>
    </source>
</evidence>
<comment type="subunit">
    <text evidence="4">Homodimer.</text>
</comment>
<reference evidence="15" key="1">
    <citation type="submission" date="2025-08" db="UniProtKB">
        <authorList>
            <consortium name="RefSeq"/>
        </authorList>
    </citation>
    <scope>IDENTIFICATION</scope>
    <source>
        <tissue evidence="15">Adult</tissue>
    </source>
</reference>